<dbReference type="InterPro" id="IPR019734">
    <property type="entry name" value="TPR_rpt"/>
</dbReference>
<dbReference type="Pfam" id="PF00515">
    <property type="entry name" value="TPR_1"/>
    <property type="match status" value="1"/>
</dbReference>
<gene>
    <name evidence="4" type="ORF">G3I67_06095</name>
</gene>
<dbReference type="AlphaFoldDB" id="A0A6B2R059"/>
<dbReference type="Pfam" id="PF13181">
    <property type="entry name" value="TPR_8"/>
    <property type="match status" value="2"/>
</dbReference>
<organism evidence="4">
    <name type="scientific">Sheuella amnicola</name>
    <dbReference type="NCBI Taxonomy" id="2707330"/>
    <lineage>
        <taxon>Bacteria</taxon>
        <taxon>Pseudomonadati</taxon>
        <taxon>Pseudomonadota</taxon>
        <taxon>Betaproteobacteria</taxon>
        <taxon>Burkholderiales</taxon>
        <taxon>Alcaligenaceae</taxon>
        <taxon>Sheuella</taxon>
    </lineage>
</organism>
<dbReference type="SUPFAM" id="SSF53335">
    <property type="entry name" value="S-adenosyl-L-methionine-dependent methyltransferases"/>
    <property type="match status" value="1"/>
</dbReference>
<evidence type="ECO:0000256" key="1">
    <source>
        <dbReference type="ARBA" id="ARBA00022737"/>
    </source>
</evidence>
<sequence>MISQDEGDHQEAISYLIQANQANPANTQILFQLAVSCNRMDMQTQAIDYYQQLLSINPHQIEGLCNLGNLFQKNNQTLKAIDCYNRAIALNPTIAQIHYNLGVCYQANFQPEKAISSFRTVLRLDNKHAVALNNLGVSLTELGMIGEAISCLRKAQKIDSTYADPLFNLHAILLNPEDLTESIHCLEMALQLEPANQSYRFFLGLLHDYRGDSAIAKRYFEIEQTTKAFQADLTAWQFIKQFQKNLPVIHGHASQVLKYALQHAVVQGLVLEFGVFNGKSIRMIADLVEGPVHGFDSFEGIPEDWNHEKAGSYSTHQALPDVPGNVSLHPGWFHESIPEFIKKESSAIRFMNIDCDLYSSTKIVLSLMAAQVVAGTVIVFDEYIGNTSWKEDEHKAFQEVATQHNWAYKLLNFSFMTKQLVVLIESVATFL</sequence>
<dbReference type="Gene3D" id="3.40.50.150">
    <property type="entry name" value="Vaccinia Virus protein VP39"/>
    <property type="match status" value="1"/>
</dbReference>
<name>A0A6B2R059_9BURK</name>
<dbReference type="EMBL" id="JAAGRN010000003">
    <property type="protein sequence ID" value="NDY82799.1"/>
    <property type="molecule type" value="Genomic_DNA"/>
</dbReference>
<dbReference type="InterPro" id="IPR013105">
    <property type="entry name" value="TPR_2"/>
</dbReference>
<evidence type="ECO:0000256" key="2">
    <source>
        <dbReference type="ARBA" id="ARBA00022803"/>
    </source>
</evidence>
<accession>A0A6B2R059</accession>
<dbReference type="PANTHER" id="PTHR44943:SF4">
    <property type="entry name" value="TPR REPEAT-CONTAINING PROTEIN MJ0798"/>
    <property type="match status" value="1"/>
</dbReference>
<evidence type="ECO:0000313" key="4">
    <source>
        <dbReference type="EMBL" id="NDY82799.1"/>
    </source>
</evidence>
<evidence type="ECO:0000256" key="3">
    <source>
        <dbReference type="PROSITE-ProRule" id="PRU00339"/>
    </source>
</evidence>
<dbReference type="SUPFAM" id="SSF48452">
    <property type="entry name" value="TPR-like"/>
    <property type="match status" value="2"/>
</dbReference>
<dbReference type="Gene3D" id="1.25.40.10">
    <property type="entry name" value="Tetratricopeptide repeat domain"/>
    <property type="match status" value="2"/>
</dbReference>
<reference evidence="4" key="1">
    <citation type="submission" date="2020-02" db="EMBL/GenBank/DDBJ databases">
        <authorList>
            <person name="Chen W.-M."/>
        </authorList>
    </citation>
    <scope>NUCLEOTIDE SEQUENCE</scope>
    <source>
        <strain evidence="4">NBD-18</strain>
    </source>
</reference>
<proteinExistence type="predicted"/>
<dbReference type="SMART" id="SM00028">
    <property type="entry name" value="TPR"/>
    <property type="match status" value="5"/>
</dbReference>
<feature type="repeat" description="TPR" evidence="3">
    <location>
        <begin position="61"/>
        <end position="94"/>
    </location>
</feature>
<feature type="repeat" description="TPR" evidence="3">
    <location>
        <begin position="27"/>
        <end position="60"/>
    </location>
</feature>
<dbReference type="PANTHER" id="PTHR44943">
    <property type="entry name" value="CELLULOSE SYNTHASE OPERON PROTEIN C"/>
    <property type="match status" value="1"/>
</dbReference>
<dbReference type="PROSITE" id="PS50005">
    <property type="entry name" value="TPR"/>
    <property type="match status" value="3"/>
</dbReference>
<dbReference type="Pfam" id="PF13578">
    <property type="entry name" value="Methyltransf_24"/>
    <property type="match status" value="1"/>
</dbReference>
<comment type="caution">
    <text evidence="4">The sequence shown here is derived from an EMBL/GenBank/DDBJ whole genome shotgun (WGS) entry which is preliminary data.</text>
</comment>
<dbReference type="Pfam" id="PF07719">
    <property type="entry name" value="TPR_2"/>
    <property type="match status" value="1"/>
</dbReference>
<keyword evidence="1" id="KW-0677">Repeat</keyword>
<dbReference type="InterPro" id="IPR011990">
    <property type="entry name" value="TPR-like_helical_dom_sf"/>
</dbReference>
<dbReference type="InterPro" id="IPR051685">
    <property type="entry name" value="Ycf3/AcsC/BcsC/TPR_MFPF"/>
</dbReference>
<protein>
    <submittedName>
        <fullName evidence="4">Tetratricopeptide repeat protein</fullName>
    </submittedName>
</protein>
<dbReference type="InterPro" id="IPR029063">
    <property type="entry name" value="SAM-dependent_MTases_sf"/>
</dbReference>
<feature type="repeat" description="TPR" evidence="3">
    <location>
        <begin position="95"/>
        <end position="128"/>
    </location>
</feature>
<keyword evidence="2 3" id="KW-0802">TPR repeat</keyword>